<keyword evidence="6" id="KW-1185">Reference proteome</keyword>
<evidence type="ECO:0000256" key="3">
    <source>
        <dbReference type="ARBA" id="ARBA00023163"/>
    </source>
</evidence>
<evidence type="ECO:0000256" key="1">
    <source>
        <dbReference type="ARBA" id="ARBA00023015"/>
    </source>
</evidence>
<dbReference type="InterPro" id="IPR020449">
    <property type="entry name" value="Tscrpt_reg_AraC-type_HTH"/>
</dbReference>
<keyword evidence="1" id="KW-0805">Transcription regulation</keyword>
<sequence length="338" mass="37695">MRSQEFTLPVQYIRQIADQVARMDARMPASFRRKRWDAVPAGDVQVLALDEFEQLVQDAISATGEPAFGLLVGERMQINSHGMLGYAAMNSATLRDAIALMEQYLQIRTQLVRVRHAAVDGAVRIIVEEAIPLQVVRRSVLDTIVLTIKNLFDHITGGAVRTLHVCFPLEQPPYAALAEEMFGCPVRYGQPWCGFAFAADGLDIPLSMADPVTLRQAIQVCQIELDKSAQRQSWAGKLQRLLLESQGSFPSLNVAARLFNVTPRTLHRRLVEEGTSYRAVIDEVRLRLAVEHLKLGKLSVDEIAFTLGYTDTANFRRAFIRWMGVSPSAYRAAAWAGS</sequence>
<evidence type="ECO:0000313" key="6">
    <source>
        <dbReference type="Proteomes" id="UP000475582"/>
    </source>
</evidence>
<dbReference type="GO" id="GO:0003700">
    <property type="term" value="F:DNA-binding transcription factor activity"/>
    <property type="evidence" value="ECO:0007669"/>
    <property type="project" value="InterPro"/>
</dbReference>
<organism evidence="5 6">
    <name type="scientific">Duganella radicis</name>
    <dbReference type="NCBI Taxonomy" id="551988"/>
    <lineage>
        <taxon>Bacteria</taxon>
        <taxon>Pseudomonadati</taxon>
        <taxon>Pseudomonadota</taxon>
        <taxon>Betaproteobacteria</taxon>
        <taxon>Burkholderiales</taxon>
        <taxon>Oxalobacteraceae</taxon>
        <taxon>Telluria group</taxon>
        <taxon>Duganella</taxon>
    </lineage>
</organism>
<accession>A0A6L6PF20</accession>
<proteinExistence type="predicted"/>
<feature type="domain" description="HTH araC/xylS-type" evidence="4">
    <location>
        <begin position="236"/>
        <end position="333"/>
    </location>
</feature>
<dbReference type="InterPro" id="IPR018060">
    <property type="entry name" value="HTH_AraC"/>
</dbReference>
<protein>
    <submittedName>
        <fullName evidence="5">Helix-turn-helix domain-containing protein</fullName>
    </submittedName>
</protein>
<dbReference type="Pfam" id="PF12625">
    <property type="entry name" value="Arabinose_bd"/>
    <property type="match status" value="1"/>
</dbReference>
<dbReference type="PRINTS" id="PR00032">
    <property type="entry name" value="HTHARAC"/>
</dbReference>
<dbReference type="GO" id="GO:0005829">
    <property type="term" value="C:cytosol"/>
    <property type="evidence" value="ECO:0007669"/>
    <property type="project" value="TreeGrafter"/>
</dbReference>
<name>A0A6L6PF20_9BURK</name>
<dbReference type="SUPFAM" id="SSF46689">
    <property type="entry name" value="Homeodomain-like"/>
    <property type="match status" value="1"/>
</dbReference>
<dbReference type="AlphaFoldDB" id="A0A6L6PF20"/>
<dbReference type="SMART" id="SM00342">
    <property type="entry name" value="HTH_ARAC"/>
    <property type="match status" value="1"/>
</dbReference>
<dbReference type="RefSeq" id="WP_155462569.1">
    <property type="nucleotide sequence ID" value="NZ_WNKY01000004.1"/>
</dbReference>
<dbReference type="Proteomes" id="UP000475582">
    <property type="component" value="Unassembled WGS sequence"/>
</dbReference>
<dbReference type="PROSITE" id="PS01124">
    <property type="entry name" value="HTH_ARAC_FAMILY_2"/>
    <property type="match status" value="1"/>
</dbReference>
<dbReference type="PROSITE" id="PS00041">
    <property type="entry name" value="HTH_ARAC_FAMILY_1"/>
    <property type="match status" value="1"/>
</dbReference>
<reference evidence="5 6" key="1">
    <citation type="submission" date="2019-11" db="EMBL/GenBank/DDBJ databases">
        <title>Type strains purchased from KCTC, JCM and DSMZ.</title>
        <authorList>
            <person name="Lu H."/>
        </authorList>
    </citation>
    <scope>NUCLEOTIDE SEQUENCE [LARGE SCALE GENOMIC DNA]</scope>
    <source>
        <strain evidence="5 6">KCTC 22382</strain>
    </source>
</reference>
<dbReference type="InterPro" id="IPR032687">
    <property type="entry name" value="AraC-type_N"/>
</dbReference>
<evidence type="ECO:0000256" key="2">
    <source>
        <dbReference type="ARBA" id="ARBA00023125"/>
    </source>
</evidence>
<dbReference type="InterPro" id="IPR018062">
    <property type="entry name" value="HTH_AraC-typ_CS"/>
</dbReference>
<evidence type="ECO:0000313" key="5">
    <source>
        <dbReference type="EMBL" id="MTV37177.1"/>
    </source>
</evidence>
<dbReference type="OrthoDB" id="6506763at2"/>
<keyword evidence="2" id="KW-0238">DNA-binding</keyword>
<comment type="caution">
    <text evidence="5">The sequence shown here is derived from an EMBL/GenBank/DDBJ whole genome shotgun (WGS) entry which is preliminary data.</text>
</comment>
<dbReference type="Pfam" id="PF12833">
    <property type="entry name" value="HTH_18"/>
    <property type="match status" value="1"/>
</dbReference>
<dbReference type="EMBL" id="WNKY01000004">
    <property type="protein sequence ID" value="MTV37177.1"/>
    <property type="molecule type" value="Genomic_DNA"/>
</dbReference>
<dbReference type="PANTHER" id="PTHR47894">
    <property type="entry name" value="HTH-TYPE TRANSCRIPTIONAL REGULATOR GADX"/>
    <property type="match status" value="1"/>
</dbReference>
<dbReference type="Gene3D" id="1.10.10.60">
    <property type="entry name" value="Homeodomain-like"/>
    <property type="match status" value="1"/>
</dbReference>
<dbReference type="PANTHER" id="PTHR47894:SF1">
    <property type="entry name" value="HTH-TYPE TRANSCRIPTIONAL REGULATOR VQSM"/>
    <property type="match status" value="1"/>
</dbReference>
<dbReference type="GO" id="GO:0000976">
    <property type="term" value="F:transcription cis-regulatory region binding"/>
    <property type="evidence" value="ECO:0007669"/>
    <property type="project" value="TreeGrafter"/>
</dbReference>
<dbReference type="InterPro" id="IPR009057">
    <property type="entry name" value="Homeodomain-like_sf"/>
</dbReference>
<evidence type="ECO:0000259" key="4">
    <source>
        <dbReference type="PROSITE" id="PS01124"/>
    </source>
</evidence>
<keyword evidence="3" id="KW-0804">Transcription</keyword>
<gene>
    <name evidence="5" type="ORF">GM676_06235</name>
</gene>